<keyword evidence="2" id="KW-1185">Reference proteome</keyword>
<name>A0AAP0FXX2_9ASPA</name>
<comment type="caution">
    <text evidence="1">The sequence shown here is derived from an EMBL/GenBank/DDBJ whole genome shotgun (WGS) entry which is preliminary data.</text>
</comment>
<organism evidence="1 2">
    <name type="scientific">Platanthera zijinensis</name>
    <dbReference type="NCBI Taxonomy" id="2320716"/>
    <lineage>
        <taxon>Eukaryota</taxon>
        <taxon>Viridiplantae</taxon>
        <taxon>Streptophyta</taxon>
        <taxon>Embryophyta</taxon>
        <taxon>Tracheophyta</taxon>
        <taxon>Spermatophyta</taxon>
        <taxon>Magnoliopsida</taxon>
        <taxon>Liliopsida</taxon>
        <taxon>Asparagales</taxon>
        <taxon>Orchidaceae</taxon>
        <taxon>Orchidoideae</taxon>
        <taxon>Orchideae</taxon>
        <taxon>Orchidinae</taxon>
        <taxon>Platanthera</taxon>
    </lineage>
</organism>
<gene>
    <name evidence="1" type="primary">ERS2</name>
    <name evidence="1" type="ORF">KSP39_PZI019360</name>
</gene>
<dbReference type="EMBL" id="JBBWWQ010000017">
    <property type="protein sequence ID" value="KAK8923887.1"/>
    <property type="molecule type" value="Genomic_DNA"/>
</dbReference>
<sequence length="78" mass="8460">MELYEHSIPVSDQDAVEVDESNGVRILARDSMPESASGSLCPEPNSTSAIRMSMLKVSTFKGGTQEIVQTSYDILNPV</sequence>
<reference evidence="1 2" key="1">
    <citation type="journal article" date="2022" name="Nat. Plants">
        <title>Genomes of leafy and leafless Platanthera orchids illuminate the evolution of mycoheterotrophy.</title>
        <authorList>
            <person name="Li M.H."/>
            <person name="Liu K.W."/>
            <person name="Li Z."/>
            <person name="Lu H.C."/>
            <person name="Ye Q.L."/>
            <person name="Zhang D."/>
            <person name="Wang J.Y."/>
            <person name="Li Y.F."/>
            <person name="Zhong Z.M."/>
            <person name="Liu X."/>
            <person name="Yu X."/>
            <person name="Liu D.K."/>
            <person name="Tu X.D."/>
            <person name="Liu B."/>
            <person name="Hao Y."/>
            <person name="Liao X.Y."/>
            <person name="Jiang Y.T."/>
            <person name="Sun W.H."/>
            <person name="Chen J."/>
            <person name="Chen Y.Q."/>
            <person name="Ai Y."/>
            <person name="Zhai J.W."/>
            <person name="Wu S.S."/>
            <person name="Zhou Z."/>
            <person name="Hsiao Y.Y."/>
            <person name="Wu W.L."/>
            <person name="Chen Y.Y."/>
            <person name="Lin Y.F."/>
            <person name="Hsu J.L."/>
            <person name="Li C.Y."/>
            <person name="Wang Z.W."/>
            <person name="Zhao X."/>
            <person name="Zhong W.Y."/>
            <person name="Ma X.K."/>
            <person name="Ma L."/>
            <person name="Huang J."/>
            <person name="Chen G.Z."/>
            <person name="Huang M.Z."/>
            <person name="Huang L."/>
            <person name="Peng D.H."/>
            <person name="Luo Y.B."/>
            <person name="Zou S.Q."/>
            <person name="Chen S.P."/>
            <person name="Lan S."/>
            <person name="Tsai W.C."/>
            <person name="Van de Peer Y."/>
            <person name="Liu Z.J."/>
        </authorList>
    </citation>
    <scope>NUCLEOTIDE SEQUENCE [LARGE SCALE GENOMIC DNA]</scope>
    <source>
        <strain evidence="1">Lor287</strain>
    </source>
</reference>
<dbReference type="AlphaFoldDB" id="A0AAP0FXX2"/>
<protein>
    <submittedName>
        <fullName evidence="1">Ethylene response sensor 2</fullName>
    </submittedName>
</protein>
<evidence type="ECO:0000313" key="2">
    <source>
        <dbReference type="Proteomes" id="UP001418222"/>
    </source>
</evidence>
<evidence type="ECO:0000313" key="1">
    <source>
        <dbReference type="EMBL" id="KAK8923887.1"/>
    </source>
</evidence>
<dbReference type="Proteomes" id="UP001418222">
    <property type="component" value="Unassembled WGS sequence"/>
</dbReference>
<accession>A0AAP0FXX2</accession>
<proteinExistence type="predicted"/>